<keyword evidence="6" id="KW-0378">Hydrolase</keyword>
<dbReference type="GO" id="GO:0033644">
    <property type="term" value="C:host cell membrane"/>
    <property type="evidence" value="ECO:0007669"/>
    <property type="project" value="UniProtKB-SubCell"/>
</dbReference>
<dbReference type="SUPFAM" id="SSF50494">
    <property type="entry name" value="Trypsin-like serine proteases"/>
    <property type="match status" value="1"/>
</dbReference>
<accession>A0A3S6Q965</accession>
<dbReference type="InterPro" id="IPR018019">
    <property type="entry name" value="Luteovirus_Orf2"/>
</dbReference>
<feature type="region of interest" description="Disordered" evidence="11">
    <location>
        <begin position="417"/>
        <end position="498"/>
    </location>
</feature>
<keyword evidence="9" id="KW-0472">Membrane</keyword>
<dbReference type="EMBL" id="MF136435">
    <property type="protein sequence ID" value="AUD57822.1"/>
    <property type="molecule type" value="Genomic_RNA"/>
</dbReference>
<protein>
    <recommendedName>
        <fullName evidence="12">Peptidase S39 domain-containing protein</fullName>
    </recommendedName>
</protein>
<keyword evidence="7" id="KW-0720">Serine protease</keyword>
<dbReference type="InterPro" id="IPR009003">
    <property type="entry name" value="Peptidase_S1_PA"/>
</dbReference>
<evidence type="ECO:0000256" key="9">
    <source>
        <dbReference type="ARBA" id="ARBA00023136"/>
    </source>
</evidence>
<comment type="subcellular location">
    <subcellularLocation>
        <location evidence="1">Membrane</location>
        <topology evidence="1">Multi-pass membrane protein</topology>
    </subcellularLocation>
</comment>
<feature type="compositionally biased region" description="Low complexity" evidence="11">
    <location>
        <begin position="422"/>
        <end position="431"/>
    </location>
</feature>
<dbReference type="InterPro" id="IPR000382">
    <property type="entry name" value="Peptidase_S39B_luteovirus"/>
</dbReference>
<reference evidence="13" key="1">
    <citation type="submission" date="2017-05" db="EMBL/GenBank/DDBJ databases">
        <title>New viruses in arracacha (Arracacia xanthorrhiza) using Next generation sequencing and their occurrence infecting field grown potatoes in the Andes.</title>
        <authorList>
            <person name="De Souza J."/>
            <person name="Fuentes S."/>
            <person name="Muller G."/>
            <person name="Gamarra H."/>
            <person name="Guzman M."/>
            <person name="Cuellar W."/>
            <person name="Kreuze J."/>
        </authorList>
    </citation>
    <scope>NUCLEOTIDE SEQUENCE</scope>
    <source>
        <strain evidence="13">Ancash</strain>
    </source>
</reference>
<keyword evidence="2" id="KW-0645">Protease</keyword>
<feature type="coiled-coil region" evidence="10">
    <location>
        <begin position="265"/>
        <end position="292"/>
    </location>
</feature>
<dbReference type="PROSITE" id="PS51868">
    <property type="entry name" value="PEPTIDASE_S39"/>
    <property type="match status" value="1"/>
</dbReference>
<dbReference type="Pfam" id="PF02122">
    <property type="entry name" value="Peptidase_S39"/>
    <property type="match status" value="1"/>
</dbReference>
<evidence type="ECO:0000313" key="13">
    <source>
        <dbReference type="EMBL" id="AUD57822.1"/>
    </source>
</evidence>
<keyword evidence="8" id="KW-1133">Transmembrane helix</keyword>
<dbReference type="GO" id="GO:0019028">
    <property type="term" value="C:viral capsid"/>
    <property type="evidence" value="ECO:0007669"/>
    <property type="project" value="UniProtKB-KW"/>
</dbReference>
<organism evidence="13">
    <name type="scientific">Arracacha latent virus E</name>
    <dbReference type="NCBI Taxonomy" id="2057935"/>
    <lineage>
        <taxon>Viruses</taxon>
        <taxon>Riboviria</taxon>
        <taxon>Orthornavirae</taxon>
        <taxon>Pisuviricota</taxon>
        <taxon>Pisoniviricetes</taxon>
        <taxon>Sobelivirales</taxon>
        <taxon>Solemoviridae</taxon>
        <taxon>Enamovirus</taxon>
        <taxon>Enamovirus ALVE</taxon>
    </lineage>
</organism>
<dbReference type="GO" id="GO:0043657">
    <property type="term" value="C:host cell"/>
    <property type="evidence" value="ECO:0007669"/>
    <property type="project" value="UniProtKB-SubCell"/>
</dbReference>
<dbReference type="Gene3D" id="2.40.10.10">
    <property type="entry name" value="Trypsin-like serine proteases"/>
    <property type="match status" value="2"/>
</dbReference>
<dbReference type="GO" id="GO:0004252">
    <property type="term" value="F:serine-type endopeptidase activity"/>
    <property type="evidence" value="ECO:0007669"/>
    <property type="project" value="InterPro"/>
</dbReference>
<feature type="domain" description="Peptidase S39" evidence="12">
    <location>
        <begin position="1"/>
        <end position="187"/>
    </location>
</feature>
<name>A0A3S6Q965_9VIRU</name>
<dbReference type="InterPro" id="IPR043504">
    <property type="entry name" value="Peptidase_S1_PA_chymotrypsin"/>
</dbReference>
<evidence type="ECO:0000256" key="4">
    <source>
        <dbReference type="ARBA" id="ARBA00022729"/>
    </source>
</evidence>
<evidence type="ECO:0000259" key="12">
    <source>
        <dbReference type="PROSITE" id="PS51868"/>
    </source>
</evidence>
<keyword evidence="5" id="KW-0688">Ribosomal frameshifting</keyword>
<dbReference type="GO" id="GO:0055036">
    <property type="term" value="C:virion membrane"/>
    <property type="evidence" value="ECO:0007669"/>
    <property type="project" value="UniProtKB-SubCell"/>
</dbReference>
<proteinExistence type="predicted"/>
<dbReference type="GO" id="GO:0016020">
    <property type="term" value="C:membrane"/>
    <property type="evidence" value="ECO:0007669"/>
    <property type="project" value="InterPro"/>
</dbReference>
<keyword evidence="3" id="KW-0812">Transmembrane</keyword>
<dbReference type="GO" id="GO:0070008">
    <property type="term" value="F:serine-type exopeptidase activity"/>
    <property type="evidence" value="ECO:0007669"/>
    <property type="project" value="InterPro"/>
</dbReference>
<evidence type="ECO:0000256" key="1">
    <source>
        <dbReference type="ARBA" id="ARBA00004141"/>
    </source>
</evidence>
<evidence type="ECO:0000256" key="11">
    <source>
        <dbReference type="SAM" id="MobiDB-lite"/>
    </source>
</evidence>
<feature type="compositionally biased region" description="Basic residues" evidence="11">
    <location>
        <begin position="337"/>
        <end position="346"/>
    </location>
</feature>
<keyword evidence="10" id="KW-0175">Coiled coil</keyword>
<evidence type="ECO:0000256" key="8">
    <source>
        <dbReference type="ARBA" id="ARBA00022989"/>
    </source>
</evidence>
<evidence type="ECO:0000256" key="2">
    <source>
        <dbReference type="ARBA" id="ARBA00022670"/>
    </source>
</evidence>
<sequence length="498" mass="55064">RKKNLIEFRYVNGSHCGFGSMVKLTSGLRALATVSHVWDAVKEVGYVQGRKGRVPTSNFRELYRHNDGDMVLLSTPDNRVDWASSIGVKACTMVPITDVHLGPHRMDFMNLEGKWFSQPCKIMGIDSFMLRTMCNTEPGYSGLPIYNPKGKIVALHSGAGPSKIENRASILLSITGLTSPRTLSGFESAYEDKHIVRLSDSFQEEDFEVANVKIPGQTISIRMGSANQQMTKPFSFKGKSWAMYEDEDELDYSTVDLSWTRENSGVDLEAENKALKAEVARLKTALAIQEKMARNLNEVPQIQLGKQMDKTSALPATLPLASEEKERKRRESNAKRNAAKRLRKKTLKAELKAANPQIQKEAAPLPEKPLPVPKKEKAEKVPVNITKSVMEQVASTLDINKIEKEVIRILTERKPLARPGLNNNSRNSTTSWRPVKGASKTASPQRASDGPAAARPGSTLPLKKMHSQNGGKLELRPQTGLDAKSRALAGLAMAPRRS</sequence>
<dbReference type="PRINTS" id="PR00913">
    <property type="entry name" value="LVIRUSORF2"/>
</dbReference>
<feature type="compositionally biased region" description="Basic and acidic residues" evidence="11">
    <location>
        <begin position="322"/>
        <end position="334"/>
    </location>
</feature>
<evidence type="ECO:0000256" key="3">
    <source>
        <dbReference type="ARBA" id="ARBA00022692"/>
    </source>
</evidence>
<feature type="non-terminal residue" evidence="13">
    <location>
        <position position="1"/>
    </location>
</feature>
<evidence type="ECO:0000256" key="5">
    <source>
        <dbReference type="ARBA" id="ARBA00022758"/>
    </source>
</evidence>
<dbReference type="GO" id="GO:0019062">
    <property type="term" value="P:virion attachment to host cell"/>
    <property type="evidence" value="ECO:0007669"/>
    <property type="project" value="UniProtKB-KW"/>
</dbReference>
<feature type="region of interest" description="Disordered" evidence="11">
    <location>
        <begin position="316"/>
        <end position="376"/>
    </location>
</feature>
<evidence type="ECO:0000256" key="7">
    <source>
        <dbReference type="ARBA" id="ARBA00022825"/>
    </source>
</evidence>
<evidence type="ECO:0000256" key="6">
    <source>
        <dbReference type="ARBA" id="ARBA00022801"/>
    </source>
</evidence>
<dbReference type="GO" id="GO:0046718">
    <property type="term" value="P:symbiont entry into host cell"/>
    <property type="evidence" value="ECO:0007669"/>
    <property type="project" value="UniProtKB-KW"/>
</dbReference>
<feature type="compositionally biased region" description="Low complexity" evidence="11">
    <location>
        <begin position="352"/>
        <end position="365"/>
    </location>
</feature>
<keyword evidence="4" id="KW-0732">Signal</keyword>
<evidence type="ECO:0000256" key="10">
    <source>
        <dbReference type="SAM" id="Coils"/>
    </source>
</evidence>